<dbReference type="Pfam" id="PF00297">
    <property type="entry name" value="Ribosomal_L3"/>
    <property type="match status" value="1"/>
</dbReference>
<name>F5YEB9_LEAAZ</name>
<dbReference type="InParanoid" id="F5YEB9"/>
<protein>
    <recommendedName>
        <fullName evidence="6 7">Large ribosomal subunit protein uL3</fullName>
    </recommendedName>
</protein>
<evidence type="ECO:0000313" key="11">
    <source>
        <dbReference type="Proteomes" id="UP000009222"/>
    </source>
</evidence>
<dbReference type="FunCoup" id="F5YEB9">
    <property type="interactions" value="428"/>
</dbReference>
<dbReference type="Proteomes" id="UP000009222">
    <property type="component" value="Chromosome"/>
</dbReference>
<evidence type="ECO:0000256" key="8">
    <source>
        <dbReference type="RuleBase" id="RU003905"/>
    </source>
</evidence>
<reference evidence="11" key="1">
    <citation type="submission" date="2009-12" db="EMBL/GenBank/DDBJ databases">
        <title>Complete sequence of Treponema azotonutricium strain ZAS-9.</title>
        <authorList>
            <person name="Tetu S.G."/>
            <person name="Matson E."/>
            <person name="Ren Q."/>
            <person name="Seshadri R."/>
            <person name="Elbourne L."/>
            <person name="Hassan K.A."/>
            <person name="Durkin A."/>
            <person name="Radune D."/>
            <person name="Mohamoud Y."/>
            <person name="Shay R."/>
            <person name="Jin S."/>
            <person name="Zhang X."/>
            <person name="Lucey K."/>
            <person name="Ballor N.R."/>
            <person name="Ottesen E."/>
            <person name="Rosenthal R."/>
            <person name="Allen A."/>
            <person name="Leadbetter J.R."/>
            <person name="Paulsen I.T."/>
        </authorList>
    </citation>
    <scope>NUCLEOTIDE SEQUENCE [LARGE SCALE GENOMIC DNA]</scope>
    <source>
        <strain evidence="11">ATCC BAA-888 / DSM 13862 / ZAS-9</strain>
    </source>
</reference>
<dbReference type="PANTHER" id="PTHR11229:SF16">
    <property type="entry name" value="LARGE RIBOSOMAL SUBUNIT PROTEIN UL3C"/>
    <property type="match status" value="1"/>
</dbReference>
<evidence type="ECO:0000256" key="7">
    <source>
        <dbReference type="HAMAP-Rule" id="MF_01325"/>
    </source>
</evidence>
<evidence type="ECO:0000256" key="1">
    <source>
        <dbReference type="ARBA" id="ARBA00006540"/>
    </source>
</evidence>
<dbReference type="EMBL" id="CP001841">
    <property type="protein sequence ID" value="AEF83309.1"/>
    <property type="molecule type" value="Genomic_DNA"/>
</dbReference>
<gene>
    <name evidence="7 10" type="primary">rplC</name>
    <name evidence="10" type="ordered locus">TREAZ_2651</name>
</gene>
<dbReference type="KEGG" id="taz:TREAZ_2651"/>
<reference evidence="10 11" key="2">
    <citation type="journal article" date="2011" name="ISME J.">
        <title>RNA-seq reveals cooperative metabolic interactions between two termite-gut spirochete species in co-culture.</title>
        <authorList>
            <person name="Rosenthal A.Z."/>
            <person name="Matson E.G."/>
            <person name="Eldar A."/>
            <person name="Leadbetter J.R."/>
        </authorList>
    </citation>
    <scope>NUCLEOTIDE SEQUENCE [LARGE SCALE GENOMIC DNA]</scope>
    <source>
        <strain evidence="11">ATCC BAA-888 / DSM 13862 / ZAS-9</strain>
    </source>
</reference>
<keyword evidence="2 7" id="KW-0699">rRNA-binding</keyword>
<dbReference type="PROSITE" id="PS00474">
    <property type="entry name" value="RIBOSOMAL_L3"/>
    <property type="match status" value="1"/>
</dbReference>
<dbReference type="SUPFAM" id="SSF50447">
    <property type="entry name" value="Translation proteins"/>
    <property type="match status" value="1"/>
</dbReference>
<dbReference type="NCBIfam" id="TIGR03625">
    <property type="entry name" value="L3_bact"/>
    <property type="match status" value="1"/>
</dbReference>
<dbReference type="GO" id="GO:0003735">
    <property type="term" value="F:structural constituent of ribosome"/>
    <property type="evidence" value="ECO:0007669"/>
    <property type="project" value="UniProtKB-UniRule"/>
</dbReference>
<dbReference type="InterPro" id="IPR019926">
    <property type="entry name" value="Ribosomal_uL3_CS"/>
</dbReference>
<dbReference type="InterPro" id="IPR009000">
    <property type="entry name" value="Transl_B-barrel_sf"/>
</dbReference>
<dbReference type="GO" id="GO:0006412">
    <property type="term" value="P:translation"/>
    <property type="evidence" value="ECO:0007669"/>
    <property type="project" value="UniProtKB-UniRule"/>
</dbReference>
<dbReference type="eggNOG" id="COG0087">
    <property type="taxonomic scope" value="Bacteria"/>
</dbReference>
<dbReference type="HOGENOM" id="CLU_044142_4_1_12"/>
<evidence type="ECO:0000256" key="3">
    <source>
        <dbReference type="ARBA" id="ARBA00022884"/>
    </source>
</evidence>
<dbReference type="Gene3D" id="2.40.30.10">
    <property type="entry name" value="Translation factors"/>
    <property type="match status" value="2"/>
</dbReference>
<dbReference type="InterPro" id="IPR019927">
    <property type="entry name" value="Ribosomal_uL3_bac/org-type"/>
</dbReference>
<dbReference type="AlphaFoldDB" id="F5YEB9"/>
<dbReference type="RefSeq" id="WP_015712880.1">
    <property type="nucleotide sequence ID" value="NC_015577.1"/>
</dbReference>
<comment type="function">
    <text evidence="7 9">One of the primary rRNA binding proteins, it binds directly near the 3'-end of the 23S rRNA, where it nucleates assembly of the 50S subunit.</text>
</comment>
<evidence type="ECO:0000256" key="6">
    <source>
        <dbReference type="ARBA" id="ARBA00035243"/>
    </source>
</evidence>
<evidence type="ECO:0000256" key="5">
    <source>
        <dbReference type="ARBA" id="ARBA00023274"/>
    </source>
</evidence>
<keyword evidence="3 7" id="KW-0694">RNA-binding</keyword>
<accession>F5YEB9</accession>
<dbReference type="FunFam" id="2.40.30.10:FF:000004">
    <property type="entry name" value="50S ribosomal protein L3"/>
    <property type="match status" value="1"/>
</dbReference>
<organism evidence="10 11">
    <name type="scientific">Leadbettera azotonutricia (strain ATCC BAA-888 / DSM 13862 / ZAS-9)</name>
    <name type="common">Treponema azotonutricium</name>
    <dbReference type="NCBI Taxonomy" id="545695"/>
    <lineage>
        <taxon>Bacteria</taxon>
        <taxon>Pseudomonadati</taxon>
        <taxon>Spirochaetota</taxon>
        <taxon>Spirochaetia</taxon>
        <taxon>Spirochaetales</taxon>
        <taxon>Breznakiellaceae</taxon>
        <taxon>Leadbettera</taxon>
    </lineage>
</organism>
<comment type="subunit">
    <text evidence="7 9">Part of the 50S ribosomal subunit. Forms a cluster with proteins L14 and L19.</text>
</comment>
<keyword evidence="4 7" id="KW-0689">Ribosomal protein</keyword>
<dbReference type="OrthoDB" id="9806135at2"/>
<dbReference type="InterPro" id="IPR000597">
    <property type="entry name" value="Ribosomal_uL3"/>
</dbReference>
<evidence type="ECO:0000313" key="10">
    <source>
        <dbReference type="EMBL" id="AEF83309.1"/>
    </source>
</evidence>
<evidence type="ECO:0000256" key="9">
    <source>
        <dbReference type="RuleBase" id="RU003906"/>
    </source>
</evidence>
<dbReference type="GO" id="GO:0019843">
    <property type="term" value="F:rRNA binding"/>
    <property type="evidence" value="ECO:0007669"/>
    <property type="project" value="UniProtKB-UniRule"/>
</dbReference>
<keyword evidence="5 7" id="KW-0687">Ribonucleoprotein</keyword>
<evidence type="ECO:0000256" key="4">
    <source>
        <dbReference type="ARBA" id="ARBA00022980"/>
    </source>
</evidence>
<dbReference type="GO" id="GO:0022625">
    <property type="term" value="C:cytosolic large ribosomal subunit"/>
    <property type="evidence" value="ECO:0007669"/>
    <property type="project" value="TreeGrafter"/>
</dbReference>
<evidence type="ECO:0000256" key="2">
    <source>
        <dbReference type="ARBA" id="ARBA00022730"/>
    </source>
</evidence>
<dbReference type="STRING" id="545695.TREAZ_2651"/>
<dbReference type="HAMAP" id="MF_01325_B">
    <property type="entry name" value="Ribosomal_uL3_B"/>
    <property type="match status" value="1"/>
</dbReference>
<proteinExistence type="inferred from homology"/>
<comment type="similarity">
    <text evidence="1 7 8">Belongs to the universal ribosomal protein uL3 family.</text>
</comment>
<sequence>MLGLMARKVGMTQVFDEVGNLVPVTVVRIDPNVVVAQKTGEKDGYDAVLLGIDDIKLDKDGKPKTSKPYAGQFPENIVAKKTVKEFRDFEKEVAVGDVLGAEVFEGIRYVDVCGVSKGKGFQGVLKRWNFSGGRASHGSKFHREPGSTGQSTYPGKTFKNVKLPGRMGREKTTVLSLKVIKVDTEKHLVMIRGAVPGVNKGLVVVRAAVKR</sequence>
<keyword evidence="11" id="KW-1185">Reference proteome</keyword>
<dbReference type="PANTHER" id="PTHR11229">
    <property type="entry name" value="50S RIBOSOMAL PROTEIN L3"/>
    <property type="match status" value="1"/>
</dbReference>